<dbReference type="SUPFAM" id="SSF46689">
    <property type="entry name" value="Homeodomain-like"/>
    <property type="match status" value="1"/>
</dbReference>
<reference evidence="5 6" key="1">
    <citation type="submission" date="2020-07" db="EMBL/GenBank/DDBJ databases">
        <title>Fungal Genomes of the International Space Station.</title>
        <authorList>
            <person name="Seuylemezian A."/>
            <person name="Singh N.K."/>
            <person name="Wood J."/>
            <person name="Venkateswaran K."/>
        </authorList>
    </citation>
    <scope>NUCLEOTIDE SEQUENCE [LARGE SCALE GENOMIC DNA]</scope>
    <source>
        <strain evidence="5 6">PL-B2</strain>
    </source>
</reference>
<evidence type="ECO:0000259" key="4">
    <source>
        <dbReference type="PROSITE" id="PS50977"/>
    </source>
</evidence>
<dbReference type="InterPro" id="IPR009057">
    <property type="entry name" value="Homeodomain-like_sf"/>
</dbReference>
<dbReference type="PROSITE" id="PS50977">
    <property type="entry name" value="HTH_TETR_2"/>
    <property type="match status" value="1"/>
</dbReference>
<name>A0ABS7KB01_9BACI</name>
<feature type="domain" description="HTH tetR-type" evidence="4">
    <location>
        <begin position="15"/>
        <end position="75"/>
    </location>
</feature>
<evidence type="ECO:0000256" key="3">
    <source>
        <dbReference type="PROSITE-ProRule" id="PRU00335"/>
    </source>
</evidence>
<protein>
    <submittedName>
        <fullName evidence="5">TetR/AcrR family transcriptional regulator</fullName>
    </submittedName>
</protein>
<dbReference type="PRINTS" id="PR00455">
    <property type="entry name" value="HTHTETR"/>
</dbReference>
<comment type="caution">
    <text evidence="5">The sequence shown here is derived from an EMBL/GenBank/DDBJ whole genome shotgun (WGS) entry which is preliminary data.</text>
</comment>
<accession>A0ABS7KB01</accession>
<dbReference type="SUPFAM" id="SSF48498">
    <property type="entry name" value="Tetracyclin repressor-like, C-terminal domain"/>
    <property type="match status" value="1"/>
</dbReference>
<evidence type="ECO:0000256" key="2">
    <source>
        <dbReference type="ARBA" id="ARBA00023125"/>
    </source>
</evidence>
<dbReference type="InterPro" id="IPR050624">
    <property type="entry name" value="HTH-type_Tx_Regulator"/>
</dbReference>
<dbReference type="RefSeq" id="WP_221875646.1">
    <property type="nucleotide sequence ID" value="NZ_JACWFH010000036.1"/>
</dbReference>
<keyword evidence="2 3" id="KW-0238">DNA-binding</keyword>
<dbReference type="InterPro" id="IPR036271">
    <property type="entry name" value="Tet_transcr_reg_TetR-rel_C_sf"/>
</dbReference>
<dbReference type="Gene3D" id="1.10.357.10">
    <property type="entry name" value="Tetracycline Repressor, domain 2"/>
    <property type="match status" value="1"/>
</dbReference>
<dbReference type="PANTHER" id="PTHR43479:SF11">
    <property type="entry name" value="ACREF_ENVCD OPERON REPRESSOR-RELATED"/>
    <property type="match status" value="1"/>
</dbReference>
<dbReference type="InterPro" id="IPR001647">
    <property type="entry name" value="HTH_TetR"/>
</dbReference>
<dbReference type="Pfam" id="PF00440">
    <property type="entry name" value="TetR_N"/>
    <property type="match status" value="1"/>
</dbReference>
<evidence type="ECO:0000313" key="6">
    <source>
        <dbReference type="Proteomes" id="UP000769780"/>
    </source>
</evidence>
<evidence type="ECO:0000256" key="1">
    <source>
        <dbReference type="ARBA" id="ARBA00022491"/>
    </source>
</evidence>
<keyword evidence="6" id="KW-1185">Reference proteome</keyword>
<gene>
    <name evidence="5" type="ORF">H0185_21930</name>
</gene>
<organism evidence="5 6">
    <name type="scientific">Mesobacillus maritimus</name>
    <dbReference type="NCBI Taxonomy" id="1643336"/>
    <lineage>
        <taxon>Bacteria</taxon>
        <taxon>Bacillati</taxon>
        <taxon>Bacillota</taxon>
        <taxon>Bacilli</taxon>
        <taxon>Bacillales</taxon>
        <taxon>Bacillaceae</taxon>
        <taxon>Mesobacillus</taxon>
    </lineage>
</organism>
<evidence type="ECO:0000313" key="5">
    <source>
        <dbReference type="EMBL" id="MBY0099431.1"/>
    </source>
</evidence>
<dbReference type="PANTHER" id="PTHR43479">
    <property type="entry name" value="ACREF/ENVCD OPERON REPRESSOR-RELATED"/>
    <property type="match status" value="1"/>
</dbReference>
<proteinExistence type="predicted"/>
<dbReference type="EMBL" id="JACWFH010000036">
    <property type="protein sequence ID" value="MBY0099431.1"/>
    <property type="molecule type" value="Genomic_DNA"/>
</dbReference>
<sequence length="206" mass="24098">MTKVKKLTVRQKQALKTRKALLESALKLFREKDFDDVTVEEITKGAGTSKGSFYTYFKSKDAVILEQYKEIDEYYKIVYENLPKNLSASEQIRVLLSEGINLFLKFGYEFVTIVAKNQLATKALPHIFSGDRVLNRLILKIVTEGQLREEIRKDLSEMEITDMILCYYRGLYIEWCYFNGEFDILNKGNQYLNLFIDDVLKQKVNQ</sequence>
<keyword evidence="1" id="KW-0678">Repressor</keyword>
<feature type="DNA-binding region" description="H-T-H motif" evidence="3">
    <location>
        <begin position="38"/>
        <end position="57"/>
    </location>
</feature>
<dbReference type="Proteomes" id="UP000769780">
    <property type="component" value="Unassembled WGS sequence"/>
</dbReference>